<feature type="compositionally biased region" description="Acidic residues" evidence="10">
    <location>
        <begin position="801"/>
        <end position="810"/>
    </location>
</feature>
<evidence type="ECO:0000313" key="13">
    <source>
        <dbReference type="EMBL" id="KAG2441719.1"/>
    </source>
</evidence>
<dbReference type="InterPro" id="IPR013525">
    <property type="entry name" value="ABC2_TM"/>
</dbReference>
<evidence type="ECO:0000256" key="3">
    <source>
        <dbReference type="ARBA" id="ARBA00022448"/>
    </source>
</evidence>
<comment type="caution">
    <text evidence="13">The sequence shown here is derived from an EMBL/GenBank/DDBJ whole genome shotgun (WGS) entry which is preliminary data.</text>
</comment>
<evidence type="ECO:0000256" key="9">
    <source>
        <dbReference type="ARBA" id="ARBA00023136"/>
    </source>
</evidence>
<evidence type="ECO:0000259" key="12">
    <source>
        <dbReference type="PROSITE" id="PS50893"/>
    </source>
</evidence>
<dbReference type="GO" id="GO:0071944">
    <property type="term" value="C:cell periphery"/>
    <property type="evidence" value="ECO:0007669"/>
    <property type="project" value="UniProtKB-ARBA"/>
</dbReference>
<dbReference type="CDD" id="cd03232">
    <property type="entry name" value="ABCG_PDR_domain2"/>
    <property type="match status" value="1"/>
</dbReference>
<keyword evidence="4 11" id="KW-0812">Transmembrane</keyword>
<dbReference type="GO" id="GO:0005524">
    <property type="term" value="F:ATP binding"/>
    <property type="evidence" value="ECO:0007669"/>
    <property type="project" value="UniProtKB-KW"/>
</dbReference>
<dbReference type="Pfam" id="PF19055">
    <property type="entry name" value="ABC2_membrane_7"/>
    <property type="match status" value="1"/>
</dbReference>
<dbReference type="GO" id="GO:0016887">
    <property type="term" value="F:ATP hydrolysis activity"/>
    <property type="evidence" value="ECO:0007669"/>
    <property type="project" value="InterPro"/>
</dbReference>
<dbReference type="Proteomes" id="UP000650467">
    <property type="component" value="Unassembled WGS sequence"/>
</dbReference>
<feature type="compositionally biased region" description="Pro residues" evidence="10">
    <location>
        <begin position="789"/>
        <end position="800"/>
    </location>
</feature>
<dbReference type="Pfam" id="PF00005">
    <property type="entry name" value="ABC_tran"/>
    <property type="match status" value="2"/>
</dbReference>
<dbReference type="GO" id="GO:0016020">
    <property type="term" value="C:membrane"/>
    <property type="evidence" value="ECO:0007669"/>
    <property type="project" value="UniProtKB-SubCell"/>
</dbReference>
<feature type="transmembrane region" description="Helical" evidence="11">
    <location>
        <begin position="1354"/>
        <end position="1375"/>
    </location>
</feature>
<proteinExistence type="inferred from homology"/>
<protein>
    <recommendedName>
        <fullName evidence="12">ABC transporter domain-containing protein</fullName>
    </recommendedName>
</protein>
<keyword evidence="3" id="KW-0813">Transport</keyword>
<evidence type="ECO:0000256" key="6">
    <source>
        <dbReference type="ARBA" id="ARBA00022741"/>
    </source>
</evidence>
<evidence type="ECO:0000256" key="8">
    <source>
        <dbReference type="ARBA" id="ARBA00022989"/>
    </source>
</evidence>
<feature type="transmembrane region" description="Helical" evidence="11">
    <location>
        <begin position="647"/>
        <end position="668"/>
    </location>
</feature>
<feature type="transmembrane region" description="Helical" evidence="11">
    <location>
        <begin position="762"/>
        <end position="788"/>
    </location>
</feature>
<comment type="similarity">
    <text evidence="2">Belongs to the ABC transporter superfamily. ABCG family. PDR (TC 3.A.1.205) subfamily.</text>
</comment>
<keyword evidence="8 11" id="KW-1133">Transmembrane helix</keyword>
<feature type="transmembrane region" description="Helical" evidence="11">
    <location>
        <begin position="533"/>
        <end position="554"/>
    </location>
</feature>
<feature type="domain" description="ABC transporter" evidence="12">
    <location>
        <begin position="869"/>
        <end position="1118"/>
    </location>
</feature>
<dbReference type="Gene3D" id="3.40.50.300">
    <property type="entry name" value="P-loop containing nucleotide triphosphate hydrolases"/>
    <property type="match status" value="2"/>
</dbReference>
<feature type="transmembrane region" description="Helical" evidence="11">
    <location>
        <begin position="1327"/>
        <end position="1348"/>
    </location>
</feature>
<evidence type="ECO:0000256" key="11">
    <source>
        <dbReference type="SAM" id="Phobius"/>
    </source>
</evidence>
<accession>A0A835W8Q0</accession>
<dbReference type="InterPro" id="IPR034003">
    <property type="entry name" value="ABCG_PDR_2"/>
</dbReference>
<evidence type="ECO:0000256" key="4">
    <source>
        <dbReference type="ARBA" id="ARBA00022692"/>
    </source>
</evidence>
<organism evidence="13 14">
    <name type="scientific">Chlamydomonas incerta</name>
    <dbReference type="NCBI Taxonomy" id="51695"/>
    <lineage>
        <taxon>Eukaryota</taxon>
        <taxon>Viridiplantae</taxon>
        <taxon>Chlorophyta</taxon>
        <taxon>core chlorophytes</taxon>
        <taxon>Chlorophyceae</taxon>
        <taxon>CS clade</taxon>
        <taxon>Chlamydomonadales</taxon>
        <taxon>Chlamydomonadaceae</taxon>
        <taxon>Chlamydomonas</taxon>
    </lineage>
</organism>
<dbReference type="PANTHER" id="PTHR19241">
    <property type="entry name" value="ATP-BINDING CASSETTE TRANSPORTER"/>
    <property type="match status" value="1"/>
</dbReference>
<gene>
    <name evidence="13" type="ORF">HXX76_003334</name>
</gene>
<evidence type="ECO:0000256" key="7">
    <source>
        <dbReference type="ARBA" id="ARBA00022840"/>
    </source>
</evidence>
<name>A0A835W8Q0_CHLIN</name>
<feature type="transmembrane region" description="Helical" evidence="11">
    <location>
        <begin position="1297"/>
        <end position="1315"/>
    </location>
</feature>
<evidence type="ECO:0000256" key="2">
    <source>
        <dbReference type="ARBA" id="ARBA00006012"/>
    </source>
</evidence>
<feature type="transmembrane region" description="Helical" evidence="11">
    <location>
        <begin position="1211"/>
        <end position="1229"/>
    </location>
</feature>
<dbReference type="InterPro" id="IPR003593">
    <property type="entry name" value="AAA+_ATPase"/>
</dbReference>
<evidence type="ECO:0000256" key="5">
    <source>
        <dbReference type="ARBA" id="ARBA00022737"/>
    </source>
</evidence>
<evidence type="ECO:0000256" key="10">
    <source>
        <dbReference type="SAM" id="MobiDB-lite"/>
    </source>
</evidence>
<feature type="transmembrane region" description="Helical" evidence="11">
    <location>
        <begin position="1382"/>
        <end position="1400"/>
    </location>
</feature>
<dbReference type="EMBL" id="JAEHOC010000005">
    <property type="protein sequence ID" value="KAG2441719.1"/>
    <property type="molecule type" value="Genomic_DNA"/>
</dbReference>
<keyword evidence="9 11" id="KW-0472">Membrane</keyword>
<evidence type="ECO:0000313" key="14">
    <source>
        <dbReference type="Proteomes" id="UP000650467"/>
    </source>
</evidence>
<dbReference type="InterPro" id="IPR003439">
    <property type="entry name" value="ABC_transporter-like_ATP-bd"/>
</dbReference>
<dbReference type="GO" id="GO:0140359">
    <property type="term" value="F:ABC-type transporter activity"/>
    <property type="evidence" value="ECO:0007669"/>
    <property type="project" value="InterPro"/>
</dbReference>
<dbReference type="FunFam" id="3.40.50.300:FF:000059">
    <property type="entry name" value="ABC transporter G family member 40"/>
    <property type="match status" value="1"/>
</dbReference>
<sequence length="1467" mass="160954">MNEGADHTEYTVAANGAVFVESVVSGGTPGDAQVVRSQPNVIVDFAEVKKMDRDAKRQLLETVMETADQDNFRLMQKVSDRLERVGLSFPGIEVRWRGLTVEADVPVGSNKVPTLASAALSILRGCVAPFMMTRSGDAGRTRRRVLLNNVDGVLRPGRMCLMLGPPGSGKTTLMKTLAAQLHKTYKSLRFTGSVTYNGKTPGTDFVTERAATYVSQQDTHIAEMTVAETLSFASESLGPGLSKGLYDVMRARELEAGVEPDPDLERLWVATFTQSRKNVLVEMFAKLLGVDHVMDTVVGDELLKGISGGQKRRVTAGEMAVGLASVMFLDEISTGLDSASTLIITKALRNLAVYMNATMLVSLLQPSPEVYDCFDDIMVLSHGRIVFLGPREEVVPFFSGLGLQVPPTKTVPDFLQEVTGCQDQAKFWTANPLSDGSADAATAGAAVVVGSGGSVATSTAAGSSWRWITPRRIKEAFLASPAGRQLQARLEGPPHTHPLQDMVLHHEPYAQSAWQMLASTLRREVLLLRRNKLFLFAGAGQIMFVAFIVSTSFPNLAKSTFADANLYLSVIFFSVMVMFMGGFNSVDSYVKKLPVFFKQRDHHFYTAAAFTLNGAALRIPEHLINATVWSIMVYFSVGFYQDAGRFFIFWLNLVVTGAFSTSLFQCLGAVFRNGVLAQGMGAVALMLSIATSGFPIARTSIPGWWIWLYWLSPMAWTVRSMSINELTSSDWDESSAPWGGPPDEPLGMYTLYYRGFQREWKWVWVGIGIEILITMALTWGQMLALAHLPPPTGTKPPPSEECPDEMTEEEMERGKAPLEMRAPSSKQQQELVATAAAAAAAARTNPSSGGDAVAVRVGGGELQFEPMSLAFSRVNYFVPSPGKGGGELQLLRDVSGCFRPGVLTALMGASGAGKTTLMDVLAGRKTGGRTEGEQLLNGHTKTMSTLSRVMGYVEQFDVHNPQATVLEALVFSARMRLPAGLLPDTAALMGYVSGVMDVVELRPLMNSMVGWAGSGGLSTEARKRLTIAVELVANPSIVFMDEPTSGLDARAAALVMRAVRNTVNTGRTVVCTIHQPSREIFEAFDELLLLKPGGRVIFNGPLGQDQANLVRHFEAQAGVPKYEPHMNAANWMLDVSAPAAERRMGVDFADLWAASDLAKSNEAVIHAAAQPVPGSQPLAFSSRYAVSMWTQFRLLMRRALVTYWRNPPYNVLRFLVTLGMGIMFGTLYWDRGNKRTTMLGVMDIMGALYSTTVFMGISNCLTILPVINADRAVFYRERAAGMFHVFPYVLSQGLAEMPYLAVQSILYSIIVYFLIQFEFTAVKFFWFLLYFWLNLMAFTFFGVAAMSILPAVPLATAGASFGLLLWNLYCGFLVYKKDIHPWWIGAYYVNPATYTIYGVVVTQLGDLYDEYIQVGPGVVMSIPQFIDETFDYKYSFRGWLVLILFGFVLGFRMIACLGLSFLNFQKR</sequence>
<dbReference type="SMART" id="SM00382">
    <property type="entry name" value="AAA"/>
    <property type="match status" value="2"/>
</dbReference>
<feature type="transmembrane region" description="Helical" evidence="11">
    <location>
        <begin position="566"/>
        <end position="590"/>
    </location>
</feature>
<keyword evidence="5" id="KW-0677">Repeat</keyword>
<feature type="region of interest" description="Disordered" evidence="10">
    <location>
        <begin position="789"/>
        <end position="810"/>
    </location>
</feature>
<keyword evidence="7" id="KW-0067">ATP-binding</keyword>
<keyword evidence="6" id="KW-0547">Nucleotide-binding</keyword>
<comment type="subcellular location">
    <subcellularLocation>
        <location evidence="1">Membrane</location>
        <topology evidence="1">Multi-pass membrane protein</topology>
    </subcellularLocation>
</comment>
<dbReference type="FunFam" id="3.40.50.300:FF:000532">
    <property type="entry name" value="ABC transporter G family member 34"/>
    <property type="match status" value="1"/>
</dbReference>
<dbReference type="InterPro" id="IPR027417">
    <property type="entry name" value="P-loop_NTPase"/>
</dbReference>
<feature type="transmembrane region" description="Helical" evidence="11">
    <location>
        <begin position="1439"/>
        <end position="1462"/>
    </location>
</feature>
<reference evidence="13" key="1">
    <citation type="journal article" date="2020" name="bioRxiv">
        <title>Comparative genomics of Chlamydomonas.</title>
        <authorList>
            <person name="Craig R.J."/>
            <person name="Hasan A.R."/>
            <person name="Ness R.W."/>
            <person name="Keightley P.D."/>
        </authorList>
    </citation>
    <scope>NUCLEOTIDE SEQUENCE</scope>
    <source>
        <strain evidence="13">SAG 7.73</strain>
    </source>
</reference>
<dbReference type="OrthoDB" id="66620at2759"/>
<dbReference type="SUPFAM" id="SSF52540">
    <property type="entry name" value="P-loop containing nucleoside triphosphate hydrolases"/>
    <property type="match status" value="2"/>
</dbReference>
<feature type="transmembrane region" description="Helical" evidence="11">
    <location>
        <begin position="1241"/>
        <end position="1267"/>
    </location>
</feature>
<dbReference type="InterPro" id="IPR043926">
    <property type="entry name" value="ABCG_dom"/>
</dbReference>
<dbReference type="Pfam" id="PF01061">
    <property type="entry name" value="ABC2_membrane"/>
    <property type="match status" value="2"/>
</dbReference>
<evidence type="ECO:0000256" key="1">
    <source>
        <dbReference type="ARBA" id="ARBA00004141"/>
    </source>
</evidence>
<dbReference type="PROSITE" id="PS50893">
    <property type="entry name" value="ABC_TRANSPORTER_2"/>
    <property type="match status" value="2"/>
</dbReference>
<keyword evidence="14" id="KW-1185">Reference proteome</keyword>
<feature type="domain" description="ABC transporter" evidence="12">
    <location>
        <begin position="127"/>
        <end position="407"/>
    </location>
</feature>
<feature type="transmembrane region" description="Helical" evidence="11">
    <location>
        <begin position="623"/>
        <end position="641"/>
    </location>
</feature>